<dbReference type="Proteomes" id="UP000829196">
    <property type="component" value="Unassembled WGS sequence"/>
</dbReference>
<protein>
    <recommendedName>
        <fullName evidence="8">G protein gamma domain-containing protein</fullName>
    </recommendedName>
</protein>
<evidence type="ECO:0000256" key="1">
    <source>
        <dbReference type="ARBA" id="ARBA00004236"/>
    </source>
</evidence>
<evidence type="ECO:0000256" key="3">
    <source>
        <dbReference type="ARBA" id="ARBA00023054"/>
    </source>
</evidence>
<evidence type="ECO:0000313" key="9">
    <source>
        <dbReference type="EMBL" id="KAI0511014.1"/>
    </source>
</evidence>
<proteinExistence type="predicted"/>
<dbReference type="GO" id="GO:0007165">
    <property type="term" value="P:signal transduction"/>
    <property type="evidence" value="ECO:0007669"/>
    <property type="project" value="UniProtKB-KW"/>
</dbReference>
<keyword evidence="5" id="KW-0807">Transducer</keyword>
<dbReference type="InterPro" id="IPR015898">
    <property type="entry name" value="G-protein_gamma-like_dom"/>
</dbReference>
<comment type="subcellular location">
    <subcellularLocation>
        <location evidence="1">Cell membrane</location>
    </subcellularLocation>
</comment>
<dbReference type="PANTHER" id="PTHR35129">
    <property type="entry name" value="GUANINE NUCLEOTIDE-BINDING PROTEIN SUBUNIT GAMMA 1"/>
    <property type="match status" value="1"/>
</dbReference>
<organism evidence="9 10">
    <name type="scientific">Dendrobium nobile</name>
    <name type="common">Orchid</name>
    <dbReference type="NCBI Taxonomy" id="94219"/>
    <lineage>
        <taxon>Eukaryota</taxon>
        <taxon>Viridiplantae</taxon>
        <taxon>Streptophyta</taxon>
        <taxon>Embryophyta</taxon>
        <taxon>Tracheophyta</taxon>
        <taxon>Spermatophyta</taxon>
        <taxon>Magnoliopsida</taxon>
        <taxon>Liliopsida</taxon>
        <taxon>Asparagales</taxon>
        <taxon>Orchidaceae</taxon>
        <taxon>Epidendroideae</taxon>
        <taxon>Malaxideae</taxon>
        <taxon>Dendrobiinae</taxon>
        <taxon>Dendrobium</taxon>
    </lineage>
</organism>
<feature type="compositionally biased region" description="Polar residues" evidence="7">
    <location>
        <begin position="1"/>
        <end position="14"/>
    </location>
</feature>
<dbReference type="AlphaFoldDB" id="A0A8T3BF45"/>
<name>A0A8T3BF45_DENNO</name>
<reference evidence="9" key="1">
    <citation type="journal article" date="2022" name="Front. Genet.">
        <title>Chromosome-Scale Assembly of the Dendrobium nobile Genome Provides Insights Into the Molecular Mechanism of the Biosynthesis of the Medicinal Active Ingredient of Dendrobium.</title>
        <authorList>
            <person name="Xu Q."/>
            <person name="Niu S.-C."/>
            <person name="Li K.-L."/>
            <person name="Zheng P.-J."/>
            <person name="Zhang X.-J."/>
            <person name="Jia Y."/>
            <person name="Liu Y."/>
            <person name="Niu Y.-X."/>
            <person name="Yu L.-H."/>
            <person name="Chen D.-F."/>
            <person name="Zhang G.-Q."/>
        </authorList>
    </citation>
    <scope>NUCLEOTIDE SEQUENCE</scope>
    <source>
        <tissue evidence="9">Leaf</tissue>
    </source>
</reference>
<dbReference type="OrthoDB" id="776094at2759"/>
<evidence type="ECO:0000256" key="7">
    <source>
        <dbReference type="SAM" id="MobiDB-lite"/>
    </source>
</evidence>
<dbReference type="EMBL" id="JAGYWB010000009">
    <property type="protein sequence ID" value="KAI0511014.1"/>
    <property type="molecule type" value="Genomic_DNA"/>
</dbReference>
<dbReference type="InterPro" id="IPR045878">
    <property type="entry name" value="GG1/2"/>
</dbReference>
<dbReference type="GO" id="GO:0005886">
    <property type="term" value="C:plasma membrane"/>
    <property type="evidence" value="ECO:0007669"/>
    <property type="project" value="UniProtKB-SubCell"/>
</dbReference>
<keyword evidence="2" id="KW-1003">Cell membrane</keyword>
<feature type="domain" description="G protein gamma" evidence="8">
    <location>
        <begin position="43"/>
        <end position="130"/>
    </location>
</feature>
<keyword evidence="3 6" id="KW-0175">Coiled coil</keyword>
<feature type="coiled-coil region" evidence="6">
    <location>
        <begin position="39"/>
        <end position="66"/>
    </location>
</feature>
<evidence type="ECO:0000256" key="6">
    <source>
        <dbReference type="SAM" id="Coils"/>
    </source>
</evidence>
<accession>A0A8T3BF45</accession>
<evidence type="ECO:0000259" key="8">
    <source>
        <dbReference type="SMART" id="SM01224"/>
    </source>
</evidence>
<feature type="region of interest" description="Disordered" evidence="7">
    <location>
        <begin position="1"/>
        <end position="34"/>
    </location>
</feature>
<dbReference type="PANTHER" id="PTHR35129:SF5">
    <property type="entry name" value="GUANINE NUCLEOTIDE-BINDING PROTEIN SUBUNIT GAMMA 2"/>
    <property type="match status" value="1"/>
</dbReference>
<evidence type="ECO:0000256" key="2">
    <source>
        <dbReference type="ARBA" id="ARBA00022475"/>
    </source>
</evidence>
<evidence type="ECO:0000256" key="5">
    <source>
        <dbReference type="ARBA" id="ARBA00023224"/>
    </source>
</evidence>
<keyword evidence="4" id="KW-0472">Membrane</keyword>
<gene>
    <name evidence="9" type="ORF">KFK09_011632</name>
</gene>
<keyword evidence="10" id="KW-1185">Reference proteome</keyword>
<dbReference type="SMART" id="SM01224">
    <property type="entry name" value="G_gamma"/>
    <property type="match status" value="1"/>
</dbReference>
<sequence>MASGTTRVDSSSGPAENGRTDEPASSARRPPRVGDYLGKHRLSAAIGRLHQEIQSLESELEELDKMEPSSAACNDVLSSMEGIPDALLPITKGPENSAWERWFQPVRSSRNRKWWSNRESNTFARGCTIVYVFTDDILLVDKTREGVEDLHMDHLRIVFIWIVSFGLHMKIM</sequence>
<evidence type="ECO:0000256" key="4">
    <source>
        <dbReference type="ARBA" id="ARBA00023136"/>
    </source>
</evidence>
<comment type="caution">
    <text evidence="9">The sequence shown here is derived from an EMBL/GenBank/DDBJ whole genome shotgun (WGS) entry which is preliminary data.</text>
</comment>
<evidence type="ECO:0000313" key="10">
    <source>
        <dbReference type="Proteomes" id="UP000829196"/>
    </source>
</evidence>